<dbReference type="InterPro" id="IPR001650">
    <property type="entry name" value="Helicase_C-like"/>
</dbReference>
<evidence type="ECO:0000259" key="9">
    <source>
        <dbReference type="PROSITE" id="PS51192"/>
    </source>
</evidence>
<dbReference type="InterPro" id="IPR011545">
    <property type="entry name" value="DEAD/DEAH_box_helicase_dom"/>
</dbReference>
<feature type="compositionally biased region" description="Basic and acidic residues" evidence="8">
    <location>
        <begin position="563"/>
        <end position="578"/>
    </location>
</feature>
<dbReference type="PANTHER" id="PTHR24031">
    <property type="entry name" value="RNA HELICASE"/>
    <property type="match status" value="1"/>
</dbReference>
<evidence type="ECO:0000256" key="1">
    <source>
        <dbReference type="ARBA" id="ARBA00022741"/>
    </source>
</evidence>
<dbReference type="Pfam" id="PF00270">
    <property type="entry name" value="DEAD"/>
    <property type="match status" value="1"/>
</dbReference>
<dbReference type="SMART" id="SM00487">
    <property type="entry name" value="DEXDc"/>
    <property type="match status" value="1"/>
</dbReference>
<reference evidence="12" key="1">
    <citation type="journal article" date="2016" name="Proc. Natl. Acad. Sci. U.S.A.">
        <title>Comparative genomics of biotechnologically important yeasts.</title>
        <authorList>
            <person name="Riley R."/>
            <person name="Haridas S."/>
            <person name="Wolfe K.H."/>
            <person name="Lopes M.R."/>
            <person name="Hittinger C.T."/>
            <person name="Goeker M."/>
            <person name="Salamov A.A."/>
            <person name="Wisecaver J.H."/>
            <person name="Long T.M."/>
            <person name="Calvey C.H."/>
            <person name="Aerts A.L."/>
            <person name="Barry K.W."/>
            <person name="Choi C."/>
            <person name="Clum A."/>
            <person name="Coughlan A.Y."/>
            <person name="Deshpande S."/>
            <person name="Douglass A.P."/>
            <person name="Hanson S.J."/>
            <person name="Klenk H.-P."/>
            <person name="LaButti K.M."/>
            <person name="Lapidus A."/>
            <person name="Lindquist E.A."/>
            <person name="Lipzen A.M."/>
            <person name="Meier-Kolthoff J.P."/>
            <person name="Ohm R.A."/>
            <person name="Otillar R.P."/>
            <person name="Pangilinan J.L."/>
            <person name="Peng Y."/>
            <person name="Rokas A."/>
            <person name="Rosa C.A."/>
            <person name="Scheuner C."/>
            <person name="Sibirny A.A."/>
            <person name="Slot J.C."/>
            <person name="Stielow J.B."/>
            <person name="Sun H."/>
            <person name="Kurtzman C.P."/>
            <person name="Blackwell M."/>
            <person name="Grigoriev I.V."/>
            <person name="Jeffries T.W."/>
        </authorList>
    </citation>
    <scope>NUCLEOTIDE SEQUENCE [LARGE SCALE GENOMIC DNA]</scope>
    <source>
        <strain evidence="12">NRRL Y-1626</strain>
    </source>
</reference>
<dbReference type="Gene3D" id="3.40.50.300">
    <property type="entry name" value="P-loop containing nucleotide triphosphate hydrolases"/>
    <property type="match status" value="2"/>
</dbReference>
<comment type="catalytic activity">
    <reaction evidence="6 7">
        <text>ATP + H2O = ADP + phosphate + H(+)</text>
        <dbReference type="Rhea" id="RHEA:13065"/>
        <dbReference type="ChEBI" id="CHEBI:15377"/>
        <dbReference type="ChEBI" id="CHEBI:15378"/>
        <dbReference type="ChEBI" id="CHEBI:30616"/>
        <dbReference type="ChEBI" id="CHEBI:43474"/>
        <dbReference type="ChEBI" id="CHEBI:456216"/>
        <dbReference type="EC" id="3.6.4.13"/>
    </reaction>
</comment>
<keyword evidence="5 7" id="KW-0694">RNA-binding</keyword>
<protein>
    <recommendedName>
        <fullName evidence="7">ATP-dependent RNA helicase</fullName>
        <ecNumber evidence="7">3.6.4.13</ecNumber>
    </recommendedName>
</protein>
<sequence length="578" mass="66260">MDIFKILTRGTNIRPPSENNSQFAVNKKVSLEEDKELDFFNNQNKKNKNTILNTQDNSNAEEIAELEEEEAKNISMRDLLVKNHVNGKLIYNIDNYLLNVDKPTEIQNRSIPYALENESTSIIGISPTGTGKTLAFIIPLISKIIANTNEKNLNSIQGIIIAPTNDLAKQIFQVTETLTQGILLNHKNSKTNADSKKKQSSTKLDVQLLSTKLTNKLQLEETNIKLPHILICTPKRLLSAITEKDQALLEHLKFFIIDEFDQLFSNDFIKQTEKLLKLVSPLEQINKWFFSATKPNDSLLKDIVKRHLEQPEIIECKYSSKLTSEIFKPKITESLVFVGNEQGKLLQLRQLQQTAKFIPPMLIFLESYSRCIALYNELKYNNIPMATLHSKQTLTERDNIINDFKMGKTWVIITTDIMARGLDINGVRTVINYDIPKTKELYIHRLGRLGRGLTSYSSNGKIRNKMQIECECITLYSKIDAKDVVPIARVIKQHGGEGVPDWLVEGRIRSEKKDKNNDNKLKREKISTVPGIVRKERRMRKEMIEASKKRKLNPDAQAKKSYKPREQNGSDEEIKKKK</sequence>
<evidence type="ECO:0000313" key="11">
    <source>
        <dbReference type="EMBL" id="OBA28589.1"/>
    </source>
</evidence>
<evidence type="ECO:0000313" key="12">
    <source>
        <dbReference type="Proteomes" id="UP000092321"/>
    </source>
</evidence>
<name>A0A1B7TIM5_9ASCO</name>
<dbReference type="GO" id="GO:0070013">
    <property type="term" value="C:intracellular organelle lumen"/>
    <property type="evidence" value="ECO:0007669"/>
    <property type="project" value="UniProtKB-ARBA"/>
</dbReference>
<evidence type="ECO:0000256" key="3">
    <source>
        <dbReference type="ARBA" id="ARBA00022806"/>
    </source>
</evidence>
<dbReference type="InterPro" id="IPR027417">
    <property type="entry name" value="P-loop_NTPase"/>
</dbReference>
<gene>
    <name evidence="11" type="ORF">HANVADRAFT_5344</name>
</gene>
<dbReference type="EMBL" id="LXPE01000003">
    <property type="protein sequence ID" value="OBA28589.1"/>
    <property type="molecule type" value="Genomic_DNA"/>
</dbReference>
<proteinExistence type="inferred from homology"/>
<keyword evidence="2 7" id="KW-0378">Hydrolase</keyword>
<dbReference type="PROSITE" id="PS51192">
    <property type="entry name" value="HELICASE_ATP_BIND_1"/>
    <property type="match status" value="1"/>
</dbReference>
<evidence type="ECO:0000256" key="2">
    <source>
        <dbReference type="ARBA" id="ARBA00022801"/>
    </source>
</evidence>
<dbReference type="CDD" id="cd18787">
    <property type="entry name" value="SF2_C_DEAD"/>
    <property type="match status" value="1"/>
</dbReference>
<dbReference type="AlphaFoldDB" id="A0A1B7TIM5"/>
<keyword evidence="1 7" id="KW-0547">Nucleotide-binding</keyword>
<accession>A0A1B7TIM5</accession>
<comment type="function">
    <text evidence="7">RNA helicase.</text>
</comment>
<comment type="domain">
    <text evidence="7">The Q motif is unique to and characteristic of the DEAD box family of RNA helicases and controls ATP binding and hydrolysis.</text>
</comment>
<dbReference type="Pfam" id="PF00271">
    <property type="entry name" value="Helicase_C"/>
    <property type="match status" value="1"/>
</dbReference>
<evidence type="ECO:0000256" key="6">
    <source>
        <dbReference type="ARBA" id="ARBA00047984"/>
    </source>
</evidence>
<feature type="domain" description="Helicase ATP-binding" evidence="9">
    <location>
        <begin position="113"/>
        <end position="312"/>
    </location>
</feature>
<evidence type="ECO:0000259" key="10">
    <source>
        <dbReference type="PROSITE" id="PS51194"/>
    </source>
</evidence>
<dbReference type="OrthoDB" id="360161at2759"/>
<keyword evidence="4 7" id="KW-0067">ATP-binding</keyword>
<dbReference type="GO" id="GO:0016787">
    <property type="term" value="F:hydrolase activity"/>
    <property type="evidence" value="ECO:0007669"/>
    <property type="project" value="UniProtKB-KW"/>
</dbReference>
<keyword evidence="3 7" id="KW-0347">Helicase</keyword>
<dbReference type="GO" id="GO:0003723">
    <property type="term" value="F:RNA binding"/>
    <property type="evidence" value="ECO:0007669"/>
    <property type="project" value="UniProtKB-UniRule"/>
</dbReference>
<dbReference type="InterPro" id="IPR014001">
    <property type="entry name" value="Helicase_ATP-bd"/>
</dbReference>
<dbReference type="PROSITE" id="PS51194">
    <property type="entry name" value="HELICASE_CTER"/>
    <property type="match status" value="1"/>
</dbReference>
<evidence type="ECO:0000256" key="8">
    <source>
        <dbReference type="SAM" id="MobiDB-lite"/>
    </source>
</evidence>
<dbReference type="Proteomes" id="UP000092321">
    <property type="component" value="Unassembled WGS sequence"/>
</dbReference>
<comment type="caution">
    <text evidence="11">The sequence shown here is derived from an EMBL/GenBank/DDBJ whole genome shotgun (WGS) entry which is preliminary data.</text>
</comment>
<comment type="similarity">
    <text evidence="7">Belongs to the DEAD box helicase family.</text>
</comment>
<dbReference type="SUPFAM" id="SSF52540">
    <property type="entry name" value="P-loop containing nucleoside triphosphate hydrolases"/>
    <property type="match status" value="1"/>
</dbReference>
<dbReference type="SMART" id="SM00490">
    <property type="entry name" value="HELICc"/>
    <property type="match status" value="1"/>
</dbReference>
<feature type="region of interest" description="Disordered" evidence="8">
    <location>
        <begin position="534"/>
        <end position="578"/>
    </location>
</feature>
<dbReference type="GO" id="GO:0003724">
    <property type="term" value="F:RNA helicase activity"/>
    <property type="evidence" value="ECO:0007669"/>
    <property type="project" value="UniProtKB-EC"/>
</dbReference>
<evidence type="ECO:0000256" key="7">
    <source>
        <dbReference type="RuleBase" id="RU365068"/>
    </source>
</evidence>
<feature type="domain" description="Helicase C-terminal" evidence="10">
    <location>
        <begin position="350"/>
        <end position="507"/>
    </location>
</feature>
<dbReference type="CDD" id="cd00268">
    <property type="entry name" value="DEADc"/>
    <property type="match status" value="1"/>
</dbReference>
<keyword evidence="12" id="KW-1185">Reference proteome</keyword>
<dbReference type="GO" id="GO:0005524">
    <property type="term" value="F:ATP binding"/>
    <property type="evidence" value="ECO:0007669"/>
    <property type="project" value="UniProtKB-UniRule"/>
</dbReference>
<dbReference type="EC" id="3.6.4.13" evidence="7"/>
<organism evidence="11 12">
    <name type="scientific">Hanseniaspora valbyensis NRRL Y-1626</name>
    <dbReference type="NCBI Taxonomy" id="766949"/>
    <lineage>
        <taxon>Eukaryota</taxon>
        <taxon>Fungi</taxon>
        <taxon>Dikarya</taxon>
        <taxon>Ascomycota</taxon>
        <taxon>Saccharomycotina</taxon>
        <taxon>Saccharomycetes</taxon>
        <taxon>Saccharomycodales</taxon>
        <taxon>Saccharomycodaceae</taxon>
        <taxon>Hanseniaspora</taxon>
    </lineage>
</organism>
<evidence type="ECO:0000256" key="5">
    <source>
        <dbReference type="ARBA" id="ARBA00022884"/>
    </source>
</evidence>
<evidence type="ECO:0000256" key="4">
    <source>
        <dbReference type="ARBA" id="ARBA00022840"/>
    </source>
</evidence>
<dbReference type="InterPro" id="IPR044742">
    <property type="entry name" value="DEAD/DEAH_RhlB"/>
</dbReference>